<organism evidence="1 2">
    <name type="scientific">Cronartium quercuum f. sp. fusiforme G11</name>
    <dbReference type="NCBI Taxonomy" id="708437"/>
    <lineage>
        <taxon>Eukaryota</taxon>
        <taxon>Fungi</taxon>
        <taxon>Dikarya</taxon>
        <taxon>Basidiomycota</taxon>
        <taxon>Pucciniomycotina</taxon>
        <taxon>Pucciniomycetes</taxon>
        <taxon>Pucciniales</taxon>
        <taxon>Coleosporiaceae</taxon>
        <taxon>Cronartium</taxon>
    </lineage>
</organism>
<dbReference type="AlphaFoldDB" id="A0A9P6NLM9"/>
<evidence type="ECO:0000313" key="1">
    <source>
        <dbReference type="EMBL" id="KAG0149351.1"/>
    </source>
</evidence>
<dbReference type="EMBL" id="MU167228">
    <property type="protein sequence ID" value="KAG0149351.1"/>
    <property type="molecule type" value="Genomic_DNA"/>
</dbReference>
<reference evidence="1" key="1">
    <citation type="submission" date="2013-11" db="EMBL/GenBank/DDBJ databases">
        <title>Genome sequence of the fusiform rust pathogen reveals effectors for host alternation and coevolution with pine.</title>
        <authorList>
            <consortium name="DOE Joint Genome Institute"/>
            <person name="Smith K."/>
            <person name="Pendleton A."/>
            <person name="Kubisiak T."/>
            <person name="Anderson C."/>
            <person name="Salamov A."/>
            <person name="Aerts A."/>
            <person name="Riley R."/>
            <person name="Clum A."/>
            <person name="Lindquist E."/>
            <person name="Ence D."/>
            <person name="Campbell M."/>
            <person name="Kronenberg Z."/>
            <person name="Feau N."/>
            <person name="Dhillon B."/>
            <person name="Hamelin R."/>
            <person name="Burleigh J."/>
            <person name="Smith J."/>
            <person name="Yandell M."/>
            <person name="Nelson C."/>
            <person name="Grigoriev I."/>
            <person name="Davis J."/>
        </authorList>
    </citation>
    <scope>NUCLEOTIDE SEQUENCE</scope>
    <source>
        <strain evidence="1">G11</strain>
    </source>
</reference>
<keyword evidence="2" id="KW-1185">Reference proteome</keyword>
<protein>
    <submittedName>
        <fullName evidence="1">Uncharacterized protein</fullName>
    </submittedName>
</protein>
<name>A0A9P6NLM9_9BASI</name>
<accession>A0A9P6NLM9</accession>
<dbReference type="Proteomes" id="UP000886653">
    <property type="component" value="Unassembled WGS sequence"/>
</dbReference>
<sequence length="92" mass="10369">MHILSIVWKGPLVQVLLYISMVDLTLLTTTHTPTHNPTRTPSKPLLKFLFFHQELESCPHLPYSITTQVLIHFIHLESSLSLAIGSTHPSTT</sequence>
<evidence type="ECO:0000313" key="2">
    <source>
        <dbReference type="Proteomes" id="UP000886653"/>
    </source>
</evidence>
<comment type="caution">
    <text evidence="1">The sequence shown here is derived from an EMBL/GenBank/DDBJ whole genome shotgun (WGS) entry which is preliminary data.</text>
</comment>
<proteinExistence type="predicted"/>
<gene>
    <name evidence="1" type="ORF">CROQUDRAFT_653643</name>
</gene>